<name>A0A833W1F6_9POAL</name>
<proteinExistence type="predicted"/>
<dbReference type="PANTHER" id="PTHR34967:SF1">
    <property type="entry name" value="OS02G0257200 PROTEIN"/>
    <property type="match status" value="1"/>
</dbReference>
<reference evidence="2" key="1">
    <citation type="submission" date="2020-01" db="EMBL/GenBank/DDBJ databases">
        <title>Genome sequence of Kobresia littledalei, the first chromosome-level genome in the family Cyperaceae.</title>
        <authorList>
            <person name="Qu G."/>
        </authorList>
    </citation>
    <scope>NUCLEOTIDE SEQUENCE</scope>
    <source>
        <strain evidence="2">C.B.Clarke</strain>
        <tissue evidence="2">Leaf</tissue>
    </source>
</reference>
<keyword evidence="1" id="KW-1133">Transmembrane helix</keyword>
<dbReference type="Proteomes" id="UP000623129">
    <property type="component" value="Unassembled WGS sequence"/>
</dbReference>
<feature type="transmembrane region" description="Helical" evidence="1">
    <location>
        <begin position="21"/>
        <end position="43"/>
    </location>
</feature>
<dbReference type="OrthoDB" id="1689175at2759"/>
<dbReference type="PANTHER" id="PTHR34967">
    <property type="entry name" value="OS02G0257200 PROTEIN"/>
    <property type="match status" value="1"/>
</dbReference>
<evidence type="ECO:0000256" key="1">
    <source>
        <dbReference type="SAM" id="Phobius"/>
    </source>
</evidence>
<feature type="transmembrane region" description="Helical" evidence="1">
    <location>
        <begin position="137"/>
        <end position="155"/>
    </location>
</feature>
<protein>
    <submittedName>
        <fullName evidence="2">Uncharacterized protein</fullName>
    </submittedName>
</protein>
<keyword evidence="1" id="KW-0472">Membrane</keyword>
<dbReference type="EMBL" id="SWLB01000003">
    <property type="protein sequence ID" value="KAF3340064.1"/>
    <property type="molecule type" value="Genomic_DNA"/>
</dbReference>
<feature type="transmembrane region" description="Helical" evidence="1">
    <location>
        <begin position="93"/>
        <end position="117"/>
    </location>
</feature>
<organism evidence="2 3">
    <name type="scientific">Carex littledalei</name>
    <dbReference type="NCBI Taxonomy" id="544730"/>
    <lineage>
        <taxon>Eukaryota</taxon>
        <taxon>Viridiplantae</taxon>
        <taxon>Streptophyta</taxon>
        <taxon>Embryophyta</taxon>
        <taxon>Tracheophyta</taxon>
        <taxon>Spermatophyta</taxon>
        <taxon>Magnoliopsida</taxon>
        <taxon>Liliopsida</taxon>
        <taxon>Poales</taxon>
        <taxon>Cyperaceae</taxon>
        <taxon>Cyperoideae</taxon>
        <taxon>Cariceae</taxon>
        <taxon>Carex</taxon>
        <taxon>Carex subgen. Euthyceras</taxon>
    </lineage>
</organism>
<sequence>MVKLSSARESRLYGPRNDRNRWEYINSGLYVLAVLLLFAGFTAQLPGGSIGGLVVVLIGLVIVAAINLHDLFAHMAGIGYRIGMVRYDIQLGLVELLVPFLQFVGSVVTFVGVILLLSQLDTKYDGELKRHATNCLIVGPLIWVFGSIHNGCQIYERADSQTQILQTSVHMPFLMGSLLFFVGGFFNRRHAYADVHHWGSRIVAKSWAWLCMFGCLLFLIGGLFNLLKVYKMQQGNGLRLEKLRGGAQERLCHIRGGRDSLSIEESSPVRLPTVGLKPVPTPVPVSVS</sequence>
<feature type="transmembrane region" description="Helical" evidence="1">
    <location>
        <begin position="167"/>
        <end position="186"/>
    </location>
</feature>
<keyword evidence="3" id="KW-1185">Reference proteome</keyword>
<gene>
    <name evidence="2" type="ORF">FCM35_KLT15835</name>
</gene>
<evidence type="ECO:0000313" key="3">
    <source>
        <dbReference type="Proteomes" id="UP000623129"/>
    </source>
</evidence>
<dbReference type="AlphaFoldDB" id="A0A833W1F6"/>
<evidence type="ECO:0000313" key="2">
    <source>
        <dbReference type="EMBL" id="KAF3340064.1"/>
    </source>
</evidence>
<comment type="caution">
    <text evidence="2">The sequence shown here is derived from an EMBL/GenBank/DDBJ whole genome shotgun (WGS) entry which is preliminary data.</text>
</comment>
<keyword evidence="1" id="KW-0812">Transmembrane</keyword>
<accession>A0A833W1F6</accession>
<feature type="transmembrane region" description="Helical" evidence="1">
    <location>
        <begin position="49"/>
        <end position="72"/>
    </location>
</feature>
<feature type="transmembrane region" description="Helical" evidence="1">
    <location>
        <begin position="206"/>
        <end position="227"/>
    </location>
</feature>